<reference evidence="4 5" key="1">
    <citation type="submission" date="2024-06" db="EMBL/GenBank/DDBJ databases">
        <title>The Natural Products Discovery Center: Release of the First 8490 Sequenced Strains for Exploring Actinobacteria Biosynthetic Diversity.</title>
        <authorList>
            <person name="Kalkreuter E."/>
            <person name="Kautsar S.A."/>
            <person name="Yang D."/>
            <person name="Bader C.D."/>
            <person name="Teijaro C.N."/>
            <person name="Fluegel L."/>
            <person name="Davis C.M."/>
            <person name="Simpson J.R."/>
            <person name="Lauterbach L."/>
            <person name="Steele A.D."/>
            <person name="Gui C."/>
            <person name="Meng S."/>
            <person name="Li G."/>
            <person name="Viehrig K."/>
            <person name="Ye F."/>
            <person name="Su P."/>
            <person name="Kiefer A.F."/>
            <person name="Nichols A."/>
            <person name="Cepeda A.J."/>
            <person name="Yan W."/>
            <person name="Fan B."/>
            <person name="Jiang Y."/>
            <person name="Adhikari A."/>
            <person name="Zheng C.-J."/>
            <person name="Schuster L."/>
            <person name="Cowan T.M."/>
            <person name="Smanski M.J."/>
            <person name="Chevrette M.G."/>
            <person name="De Carvalho L.P.S."/>
            <person name="Shen B."/>
        </authorList>
    </citation>
    <scope>NUCLEOTIDE SEQUENCE [LARGE SCALE GENOMIC DNA]</scope>
    <source>
        <strain evidence="4 5">NPDC047833</strain>
    </source>
</reference>
<dbReference type="Gene3D" id="3.40.1000.10">
    <property type="entry name" value="Mog1/PsbP, alpha/beta/alpha sandwich"/>
    <property type="match status" value="1"/>
</dbReference>
<keyword evidence="2" id="KW-0812">Transmembrane</keyword>
<gene>
    <name evidence="4" type="ORF">AB0887_04485</name>
</gene>
<evidence type="ECO:0000313" key="5">
    <source>
        <dbReference type="Proteomes" id="UP001553843"/>
    </source>
</evidence>
<feature type="transmembrane region" description="Helical" evidence="2">
    <location>
        <begin position="462"/>
        <end position="483"/>
    </location>
</feature>
<feature type="compositionally biased region" description="Acidic residues" evidence="1">
    <location>
        <begin position="687"/>
        <end position="701"/>
    </location>
</feature>
<evidence type="ECO:0000256" key="1">
    <source>
        <dbReference type="SAM" id="MobiDB-lite"/>
    </source>
</evidence>
<dbReference type="Pfam" id="PF13240">
    <property type="entry name" value="Zn_Ribbon_1"/>
    <property type="match status" value="1"/>
</dbReference>
<feature type="compositionally biased region" description="Polar residues" evidence="1">
    <location>
        <begin position="658"/>
        <end position="667"/>
    </location>
</feature>
<organism evidence="4 5">
    <name type="scientific">Streptomyces huasconensis</name>
    <dbReference type="NCBI Taxonomy" id="1854574"/>
    <lineage>
        <taxon>Bacteria</taxon>
        <taxon>Bacillati</taxon>
        <taxon>Actinomycetota</taxon>
        <taxon>Actinomycetes</taxon>
        <taxon>Kitasatosporales</taxon>
        <taxon>Streptomycetaceae</taxon>
        <taxon>Streptomyces</taxon>
    </lineage>
</organism>
<feature type="transmembrane region" description="Helical" evidence="2">
    <location>
        <begin position="221"/>
        <end position="241"/>
    </location>
</feature>
<feature type="compositionally biased region" description="Pro residues" evidence="1">
    <location>
        <begin position="49"/>
        <end position="88"/>
    </location>
</feature>
<dbReference type="Proteomes" id="UP001553843">
    <property type="component" value="Unassembled WGS sequence"/>
</dbReference>
<feature type="compositionally biased region" description="Basic and acidic residues" evidence="1">
    <location>
        <begin position="645"/>
        <end position="657"/>
    </location>
</feature>
<accession>A0ABV3LQL1</accession>
<name>A0ABV3LQL1_9ACTN</name>
<keyword evidence="5" id="KW-1185">Reference proteome</keyword>
<feature type="transmembrane region" description="Helical" evidence="2">
    <location>
        <begin position="513"/>
        <end position="532"/>
    </location>
</feature>
<evidence type="ECO:0000259" key="3">
    <source>
        <dbReference type="Pfam" id="PF13240"/>
    </source>
</evidence>
<feature type="region of interest" description="Disordered" evidence="1">
    <location>
        <begin position="25"/>
        <end position="88"/>
    </location>
</feature>
<sequence>MASYCPHCGAPAPDEARFCMKCGKERLPEERLPEERLPEERLPEERLPDPPAPDAPPVPDTPPAPAEAPASPPPPAYTPAPATAPGPTAPSPVGAFLGRAFRGDWAGSAQAALWPFALLLLGGLSLAIPSYGQGDETVIGFTDRLRIALALLLQSVGGGFHLTGHEQRPTLGGSDGFDTGSDGFTSGGLGSGGLGSDGFGSGGLGSDSSDAVLEGTASLHFVPLTVTALWIVALLIGVRVLRTRLLARGYGQQGGGTAGLEAAVRVSLLAAVGVLVLALFAQPEIEGVELSSSPLLAALGALGIALVVSCGVLHRVDPLQAAARPGVQAALRAAGTALRALAVVLVLCSVVAFISLAQVDDLGELSDLDDDGVSPLLVALLILPNLALAALGIGWGAGAELSVSGSSSLYGGGYRSKSFGLSELGDATNDWAIVGALALGLVCALTLGVLAARRCASRGEQLLSAAVFFGLVLLLAAVGGLGLEASGAVTGDSGLGGAGGKGGVEIGLSVPEVLLFGLLWVFPAALLGPYLLRMTGQSGAPAAPVYAPPVPPVPGAVPAGPSAAETAALVTQSAPTGPTGPATPSAPGTPVHTYGPHAVQLAPQPPAAARPRGRAGVWVATLAGAFLIGGGATAGVLIWQDNNDDKAGDAGKDDKPTVSRSEAPSTEPSQGPGPSAPPTTPSQEPSDSADSEAVDEAEVPEGSERVTDPEKFSFAVPEGWTRQSVNPERPGQITYAGSTGREEFLVGVVKDAPYTSYENFTDIEKHTKTASDKSDYRRIRLERNTFQGRDGAIWEYTYTDEADRTIHAINQSYVAENGTEYAIQLSWREDFWPAGEGAKTHRTALKTWRLTD</sequence>
<feature type="transmembrane region" description="Helical" evidence="2">
    <location>
        <begin position="617"/>
        <end position="639"/>
    </location>
</feature>
<feature type="transmembrane region" description="Helical" evidence="2">
    <location>
        <begin position="431"/>
        <end position="450"/>
    </location>
</feature>
<feature type="transmembrane region" description="Helical" evidence="2">
    <location>
        <begin position="262"/>
        <end position="283"/>
    </location>
</feature>
<comment type="caution">
    <text evidence="4">The sequence shown here is derived from an EMBL/GenBank/DDBJ whole genome shotgun (WGS) entry which is preliminary data.</text>
</comment>
<keyword evidence="2" id="KW-1133">Transmembrane helix</keyword>
<evidence type="ECO:0000256" key="2">
    <source>
        <dbReference type="SAM" id="Phobius"/>
    </source>
</evidence>
<feature type="domain" description="Zinc-ribbon" evidence="3">
    <location>
        <begin position="4"/>
        <end position="25"/>
    </location>
</feature>
<feature type="region of interest" description="Disordered" evidence="1">
    <location>
        <begin position="557"/>
        <end position="610"/>
    </location>
</feature>
<feature type="region of interest" description="Disordered" evidence="1">
    <location>
        <begin position="645"/>
        <end position="731"/>
    </location>
</feature>
<dbReference type="EMBL" id="JBEYRS010000001">
    <property type="protein sequence ID" value="MEW2361219.1"/>
    <property type="molecule type" value="Genomic_DNA"/>
</dbReference>
<feature type="compositionally biased region" description="Basic and acidic residues" evidence="1">
    <location>
        <begin position="702"/>
        <end position="711"/>
    </location>
</feature>
<feature type="compositionally biased region" description="Basic and acidic residues" evidence="1">
    <location>
        <begin position="25"/>
        <end position="48"/>
    </location>
</feature>
<feature type="transmembrane region" description="Helical" evidence="2">
    <location>
        <begin position="111"/>
        <end position="131"/>
    </location>
</feature>
<feature type="compositionally biased region" description="Low complexity" evidence="1">
    <location>
        <begin position="573"/>
        <end position="590"/>
    </location>
</feature>
<feature type="transmembrane region" description="Helical" evidence="2">
    <location>
        <begin position="337"/>
        <end position="359"/>
    </location>
</feature>
<dbReference type="InterPro" id="IPR026870">
    <property type="entry name" value="Zinc_ribbon_dom"/>
</dbReference>
<protein>
    <submittedName>
        <fullName evidence="4">Zinc-ribbon domain-containing protein</fullName>
    </submittedName>
</protein>
<dbReference type="RefSeq" id="WP_359776197.1">
    <property type="nucleotide sequence ID" value="NZ_JBEYRR010000003.1"/>
</dbReference>
<feature type="transmembrane region" description="Helical" evidence="2">
    <location>
        <begin position="295"/>
        <end position="316"/>
    </location>
</feature>
<evidence type="ECO:0000313" key="4">
    <source>
        <dbReference type="EMBL" id="MEW2361219.1"/>
    </source>
</evidence>
<keyword evidence="2" id="KW-0472">Membrane</keyword>
<proteinExistence type="predicted"/>